<sequence>MLSVTLLHTPSTLAGRPSQPWMLSMPSSVRVALSMALVV</sequence>
<dbReference type="AlphaFoldDB" id="A0A0V0X8P1"/>
<dbReference type="EMBL" id="JYDQ01005319">
    <property type="protein sequence ID" value="KRX84369.1"/>
    <property type="molecule type" value="Genomic_DNA"/>
</dbReference>
<reference evidence="1 2" key="1">
    <citation type="submission" date="2015-01" db="EMBL/GenBank/DDBJ databases">
        <title>Evolution of Trichinella species and genotypes.</title>
        <authorList>
            <person name="Korhonen P.K."/>
            <person name="Edoardo P."/>
            <person name="Giuseppe L.R."/>
            <person name="Gasser R.B."/>
        </authorList>
    </citation>
    <scope>NUCLEOTIDE SEQUENCE [LARGE SCALE GENOMIC DNA]</scope>
    <source>
        <strain evidence="1">ISS2496</strain>
    </source>
</reference>
<keyword evidence="2" id="KW-1185">Reference proteome</keyword>
<gene>
    <name evidence="1" type="ORF">T12_6431</name>
</gene>
<proteinExistence type="predicted"/>
<accession>A0A0V0X8P1</accession>
<evidence type="ECO:0000313" key="2">
    <source>
        <dbReference type="Proteomes" id="UP000054783"/>
    </source>
</evidence>
<organism evidence="1 2">
    <name type="scientific">Trichinella patagoniensis</name>
    <dbReference type="NCBI Taxonomy" id="990121"/>
    <lineage>
        <taxon>Eukaryota</taxon>
        <taxon>Metazoa</taxon>
        <taxon>Ecdysozoa</taxon>
        <taxon>Nematoda</taxon>
        <taxon>Enoplea</taxon>
        <taxon>Dorylaimia</taxon>
        <taxon>Trichinellida</taxon>
        <taxon>Trichinellidae</taxon>
        <taxon>Trichinella</taxon>
    </lineage>
</organism>
<feature type="non-terminal residue" evidence="1">
    <location>
        <position position="39"/>
    </location>
</feature>
<evidence type="ECO:0000313" key="1">
    <source>
        <dbReference type="EMBL" id="KRX84369.1"/>
    </source>
</evidence>
<comment type="caution">
    <text evidence="1">The sequence shown here is derived from an EMBL/GenBank/DDBJ whole genome shotgun (WGS) entry which is preliminary data.</text>
</comment>
<dbReference type="Proteomes" id="UP000054783">
    <property type="component" value="Unassembled WGS sequence"/>
</dbReference>
<name>A0A0V0X8P1_9BILA</name>
<protein>
    <submittedName>
        <fullName evidence="1">Uncharacterized protein</fullName>
    </submittedName>
</protein>